<name>A0A0F3QFU3_RICBE</name>
<proteinExistence type="predicted"/>
<dbReference type="PRINTS" id="PR00050">
    <property type="entry name" value="COLDSHOCK"/>
</dbReference>
<sequence>MPQGKIVLHSEFFIKHNLNSNKQFLSKKVFMTTNIVGKVKWFNPTKNFGFIEQENGGKDVFVHRSAVDAAGLAGLNEGQDVIFDLEDKNGKISAVNLRIK</sequence>
<dbReference type="SMART" id="SM00357">
    <property type="entry name" value="CSP"/>
    <property type="match status" value="1"/>
</dbReference>
<comment type="caution">
    <text evidence="4">The sequence shown here is derived from an EMBL/GenBank/DDBJ whole genome shotgun (WGS) entry which is preliminary data.</text>
</comment>
<dbReference type="Proteomes" id="UP000033689">
    <property type="component" value="Unassembled WGS sequence"/>
</dbReference>
<dbReference type="GO" id="GO:0005829">
    <property type="term" value="C:cytosol"/>
    <property type="evidence" value="ECO:0007669"/>
    <property type="project" value="UniProtKB-ARBA"/>
</dbReference>
<evidence type="ECO:0000313" key="4">
    <source>
        <dbReference type="EMBL" id="KJV91455.1"/>
    </source>
</evidence>
<dbReference type="PROSITE" id="PS51857">
    <property type="entry name" value="CSD_2"/>
    <property type="match status" value="1"/>
</dbReference>
<evidence type="ECO:0000256" key="2">
    <source>
        <dbReference type="RuleBase" id="RU000408"/>
    </source>
</evidence>
<evidence type="ECO:0000313" key="5">
    <source>
        <dbReference type="Proteomes" id="UP000033689"/>
    </source>
</evidence>
<gene>
    <name evidence="4" type="ORF">RBEMOGI_0057</name>
</gene>
<reference evidence="4 5" key="1">
    <citation type="submission" date="2015-02" db="EMBL/GenBank/DDBJ databases">
        <title>Genome Sequencing of Rickettsiales.</title>
        <authorList>
            <person name="Daugherty S.C."/>
            <person name="Su Q."/>
            <person name="Abolude K."/>
            <person name="Beier-Sexton M."/>
            <person name="Carlyon J.A."/>
            <person name="Carter R."/>
            <person name="Day N.P."/>
            <person name="Dumler S.J."/>
            <person name="Dyachenko V."/>
            <person name="Godinez A."/>
            <person name="Kurtti T.J."/>
            <person name="Lichay M."/>
            <person name="Mullins K.E."/>
            <person name="Ott S."/>
            <person name="Pappas-Brown V."/>
            <person name="Paris D.H."/>
            <person name="Patel P."/>
            <person name="Richards A.L."/>
            <person name="Sadzewicz L."/>
            <person name="Sears K."/>
            <person name="Seidman D."/>
            <person name="Sengamalay N."/>
            <person name="Stenos J."/>
            <person name="Tallon L.J."/>
            <person name="Vincent G."/>
            <person name="Fraser C.M."/>
            <person name="Munderloh U."/>
            <person name="Dunning-Hotopp J.C."/>
        </authorList>
    </citation>
    <scope>NUCLEOTIDE SEQUENCE [LARGE SCALE GENOMIC DNA]</scope>
    <source>
        <strain evidence="4 5">RML Mogi</strain>
    </source>
</reference>
<organism evidence="4 5">
    <name type="scientific">Rickettsia bellii str. RML Mogi</name>
    <dbReference type="NCBI Taxonomy" id="1359194"/>
    <lineage>
        <taxon>Bacteria</taxon>
        <taxon>Pseudomonadati</taxon>
        <taxon>Pseudomonadota</taxon>
        <taxon>Alphaproteobacteria</taxon>
        <taxon>Rickettsiales</taxon>
        <taxon>Rickettsiaceae</taxon>
        <taxon>Rickettsieae</taxon>
        <taxon>Rickettsia</taxon>
        <taxon>belli group</taxon>
    </lineage>
</organism>
<dbReference type="PROSITE" id="PS00352">
    <property type="entry name" value="CSD_1"/>
    <property type="match status" value="1"/>
</dbReference>
<dbReference type="STRING" id="33990.A3306_04355"/>
<dbReference type="PATRIC" id="fig|1359194.3.peg.59"/>
<dbReference type="InterPro" id="IPR012340">
    <property type="entry name" value="NA-bd_OB-fold"/>
</dbReference>
<dbReference type="CDD" id="cd04458">
    <property type="entry name" value="CSP_CDS"/>
    <property type="match status" value="1"/>
</dbReference>
<dbReference type="InterPro" id="IPR002059">
    <property type="entry name" value="CSP_DNA-bd"/>
</dbReference>
<dbReference type="PANTHER" id="PTHR11544">
    <property type="entry name" value="COLD SHOCK DOMAIN CONTAINING PROTEINS"/>
    <property type="match status" value="1"/>
</dbReference>
<dbReference type="InterPro" id="IPR011129">
    <property type="entry name" value="CSD"/>
</dbReference>
<dbReference type="InterPro" id="IPR019844">
    <property type="entry name" value="CSD_CS"/>
</dbReference>
<keyword evidence="4" id="KW-0238">DNA-binding</keyword>
<dbReference type="SUPFAM" id="SSF50249">
    <property type="entry name" value="Nucleic acid-binding proteins"/>
    <property type="match status" value="1"/>
</dbReference>
<accession>A0A0F3QFU3</accession>
<dbReference type="InterPro" id="IPR050181">
    <property type="entry name" value="Cold_shock_domain"/>
</dbReference>
<dbReference type="Pfam" id="PF00313">
    <property type="entry name" value="CSD"/>
    <property type="match status" value="1"/>
</dbReference>
<dbReference type="GO" id="GO:0003677">
    <property type="term" value="F:DNA binding"/>
    <property type="evidence" value="ECO:0007669"/>
    <property type="project" value="UniProtKB-KW"/>
</dbReference>
<dbReference type="AlphaFoldDB" id="A0A0F3QFU3"/>
<evidence type="ECO:0000256" key="1">
    <source>
        <dbReference type="ARBA" id="ARBA00022332"/>
    </source>
</evidence>
<feature type="domain" description="CSD" evidence="3">
    <location>
        <begin position="34"/>
        <end position="99"/>
    </location>
</feature>
<dbReference type="EMBL" id="LAOJ01000001">
    <property type="protein sequence ID" value="KJV91455.1"/>
    <property type="molecule type" value="Genomic_DNA"/>
</dbReference>
<dbReference type="Gene3D" id="2.40.50.140">
    <property type="entry name" value="Nucleic acid-binding proteins"/>
    <property type="match status" value="1"/>
</dbReference>
<protein>
    <recommendedName>
        <fullName evidence="1">Cold shock-like protein CspA</fullName>
    </recommendedName>
</protein>
<comment type="subcellular location">
    <subcellularLocation>
        <location evidence="2">Cytoplasm</location>
    </subcellularLocation>
</comment>
<evidence type="ECO:0000259" key="3">
    <source>
        <dbReference type="PROSITE" id="PS51857"/>
    </source>
</evidence>